<comment type="cofactor">
    <cofactor evidence="1">
        <name>FMN</name>
        <dbReference type="ChEBI" id="CHEBI:58210"/>
    </cofactor>
</comment>
<dbReference type="GO" id="GO:0016646">
    <property type="term" value="F:oxidoreductase activity, acting on the CH-NH group of donors, NAD or NADP as acceptor"/>
    <property type="evidence" value="ECO:0007669"/>
    <property type="project" value="UniProtKB-ARBA"/>
</dbReference>
<comment type="similarity">
    <text evidence="4">Belongs to the flavoredoxin family.</text>
</comment>
<dbReference type="GO" id="GO:0010181">
    <property type="term" value="F:FMN binding"/>
    <property type="evidence" value="ECO:0007669"/>
    <property type="project" value="InterPro"/>
</dbReference>
<dbReference type="RefSeq" id="WP_107937904.1">
    <property type="nucleotide sequence ID" value="NZ_CP085009.1"/>
</dbReference>
<evidence type="ECO:0000256" key="2">
    <source>
        <dbReference type="ARBA" id="ARBA00022630"/>
    </source>
</evidence>
<evidence type="ECO:0000259" key="5">
    <source>
        <dbReference type="SMART" id="SM00903"/>
    </source>
</evidence>
<dbReference type="InterPro" id="IPR012349">
    <property type="entry name" value="Split_barrel_FMN-bd"/>
</dbReference>
<dbReference type="OrthoDB" id="9794638at2"/>
<organism evidence="6 7">
    <name type="scientific">Ureibacillus chungkukjangi</name>
    <dbReference type="NCBI Taxonomy" id="1202712"/>
    <lineage>
        <taxon>Bacteria</taxon>
        <taxon>Bacillati</taxon>
        <taxon>Bacillota</taxon>
        <taxon>Bacilli</taxon>
        <taxon>Bacillales</taxon>
        <taxon>Caryophanaceae</taxon>
        <taxon>Ureibacillus</taxon>
    </lineage>
</organism>
<evidence type="ECO:0000256" key="4">
    <source>
        <dbReference type="ARBA" id="ARBA00038054"/>
    </source>
</evidence>
<dbReference type="PANTHER" id="PTHR33798:SF5">
    <property type="entry name" value="FLAVIN REDUCTASE LIKE DOMAIN-CONTAINING PROTEIN"/>
    <property type="match status" value="1"/>
</dbReference>
<dbReference type="AlphaFoldDB" id="A0A318TAL3"/>
<dbReference type="PANTHER" id="PTHR33798">
    <property type="entry name" value="FLAVOPROTEIN OXYGENASE"/>
    <property type="match status" value="1"/>
</dbReference>
<dbReference type="SUPFAM" id="SSF50475">
    <property type="entry name" value="FMN-binding split barrel"/>
    <property type="match status" value="1"/>
</dbReference>
<dbReference type="InterPro" id="IPR002563">
    <property type="entry name" value="Flavin_Rdtase-like_dom"/>
</dbReference>
<keyword evidence="7" id="KW-1185">Reference proteome</keyword>
<evidence type="ECO:0000313" key="6">
    <source>
        <dbReference type="EMBL" id="PYF01686.1"/>
    </source>
</evidence>
<dbReference type="Proteomes" id="UP000247416">
    <property type="component" value="Unassembled WGS sequence"/>
</dbReference>
<keyword evidence="3" id="KW-0288">FMN</keyword>
<sequence length="203" mass="22214">MISLNPKAMSEHEAAKILKGTIIPRPIAFVTTISDELIVNGAPFSYFNIVTASPPMISLSIQREGSVVKDTARNIESNGEFVVHIVDEENVAKVNETAAPLPYNKSELELANLTEVQSEKISVPGVMEAKVRMECNLVKVIPIEKDGKVICDLFIGEVIQFHLDEGIYEANGRITAGMLNPVSRLAGADYAKLGEFFSIERPK</sequence>
<keyword evidence="2" id="KW-0285">Flavoprotein</keyword>
<dbReference type="EMBL" id="QJTJ01000061">
    <property type="protein sequence ID" value="PYF01686.1"/>
    <property type="molecule type" value="Genomic_DNA"/>
</dbReference>
<feature type="domain" description="Flavin reductase like" evidence="5">
    <location>
        <begin position="20"/>
        <end position="170"/>
    </location>
</feature>
<dbReference type="Pfam" id="PF01613">
    <property type="entry name" value="Flavin_Reduct"/>
    <property type="match status" value="1"/>
</dbReference>
<dbReference type="SMART" id="SM00903">
    <property type="entry name" value="Flavin_Reduct"/>
    <property type="match status" value="1"/>
</dbReference>
<reference evidence="6 7" key="1">
    <citation type="submission" date="2018-06" db="EMBL/GenBank/DDBJ databases">
        <title>Genomic Encyclopedia of Archaeal and Bacterial Type Strains, Phase II (KMG-II): from individual species to whole genera.</title>
        <authorList>
            <person name="Goeker M."/>
        </authorList>
    </citation>
    <scope>NUCLEOTIDE SEQUENCE [LARGE SCALE GENOMIC DNA]</scope>
    <source>
        <strain evidence="6 7">KACC 16626</strain>
    </source>
</reference>
<evidence type="ECO:0000256" key="3">
    <source>
        <dbReference type="ARBA" id="ARBA00022643"/>
    </source>
</evidence>
<evidence type="ECO:0000313" key="7">
    <source>
        <dbReference type="Proteomes" id="UP000247416"/>
    </source>
</evidence>
<gene>
    <name evidence="6" type="ORF">BJ095_1612</name>
</gene>
<dbReference type="Gene3D" id="2.30.110.10">
    <property type="entry name" value="Electron Transport, Fmn-binding Protein, Chain A"/>
    <property type="match status" value="1"/>
</dbReference>
<name>A0A318TAL3_9BACL</name>
<accession>A0A318TAL3</accession>
<proteinExistence type="inferred from homology"/>
<comment type="caution">
    <text evidence="6">The sequence shown here is derived from an EMBL/GenBank/DDBJ whole genome shotgun (WGS) entry which is preliminary data.</text>
</comment>
<protein>
    <submittedName>
        <fullName evidence="6">Flavin reductase (DIM6/NTAB) family NADH-FMN oxidoreductase RutF</fullName>
    </submittedName>
</protein>
<evidence type="ECO:0000256" key="1">
    <source>
        <dbReference type="ARBA" id="ARBA00001917"/>
    </source>
</evidence>